<evidence type="ECO:0000313" key="3">
    <source>
        <dbReference type="Proteomes" id="UP001159405"/>
    </source>
</evidence>
<dbReference type="InterPro" id="IPR004244">
    <property type="entry name" value="Transposase_22"/>
</dbReference>
<evidence type="ECO:0000313" key="2">
    <source>
        <dbReference type="EMBL" id="CAH3172159.1"/>
    </source>
</evidence>
<dbReference type="Gene3D" id="3.30.70.1820">
    <property type="entry name" value="L1 transposable element, RRM domain"/>
    <property type="match status" value="1"/>
</dbReference>
<comment type="caution">
    <text evidence="2">The sequence shown here is derived from an EMBL/GenBank/DDBJ whole genome shotgun (WGS) entry which is preliminary data.</text>
</comment>
<sequence>MDKLRKENEKLRTDLQATKEEVEKLSKLVTCKSQDGTSSCPLSPGQSKSVDFISSQYDGIMEQLPAIKAKLNGLDHRCNELRLAIDEMRAYSYQYNIKIFGLPTFAERENSESTAKLCVQLFHSMCVKDVSMQDIDIAHRVPARKASSRPNPIICKFVRRQVKERVMAARKEVSKVTPSQLGYGVEVSLLRLGIYDHLSSLNQVLLTEAKKVQQAKGFKFCWA</sequence>
<protein>
    <submittedName>
        <fullName evidence="2">Uncharacterized protein</fullName>
    </submittedName>
</protein>
<proteinExistence type="predicted"/>
<keyword evidence="1" id="KW-0175">Coiled coil</keyword>
<keyword evidence="3" id="KW-1185">Reference proteome</keyword>
<feature type="coiled-coil region" evidence="1">
    <location>
        <begin position="1"/>
        <end position="28"/>
    </location>
</feature>
<name>A0ABN8R3X6_9CNID</name>
<dbReference type="PANTHER" id="PTHR11505">
    <property type="entry name" value="L1 TRANSPOSABLE ELEMENT-RELATED"/>
    <property type="match status" value="1"/>
</dbReference>
<dbReference type="EMBL" id="CALNXK010000170">
    <property type="protein sequence ID" value="CAH3172159.1"/>
    <property type="molecule type" value="Genomic_DNA"/>
</dbReference>
<evidence type="ECO:0000256" key="1">
    <source>
        <dbReference type="SAM" id="Coils"/>
    </source>
</evidence>
<feature type="non-terminal residue" evidence="2">
    <location>
        <position position="223"/>
    </location>
</feature>
<reference evidence="2 3" key="1">
    <citation type="submission" date="2022-05" db="EMBL/GenBank/DDBJ databases">
        <authorList>
            <consortium name="Genoscope - CEA"/>
            <person name="William W."/>
        </authorList>
    </citation>
    <scope>NUCLEOTIDE SEQUENCE [LARGE SCALE GENOMIC DNA]</scope>
</reference>
<organism evidence="2 3">
    <name type="scientific">Porites lobata</name>
    <dbReference type="NCBI Taxonomy" id="104759"/>
    <lineage>
        <taxon>Eukaryota</taxon>
        <taxon>Metazoa</taxon>
        <taxon>Cnidaria</taxon>
        <taxon>Anthozoa</taxon>
        <taxon>Hexacorallia</taxon>
        <taxon>Scleractinia</taxon>
        <taxon>Fungiina</taxon>
        <taxon>Poritidae</taxon>
        <taxon>Porites</taxon>
    </lineage>
</organism>
<accession>A0ABN8R3X6</accession>
<dbReference type="Proteomes" id="UP001159405">
    <property type="component" value="Unassembled WGS sequence"/>
</dbReference>
<gene>
    <name evidence="2" type="ORF">PLOB_00012740</name>
</gene>